<dbReference type="Proteomes" id="UP000054532">
    <property type="component" value="Unassembled WGS sequence"/>
</dbReference>
<organism evidence="3 5">
    <name type="scientific">Phytophthora nicotianae</name>
    <name type="common">Potato buckeye rot agent</name>
    <name type="synonym">Phytophthora parasitica</name>
    <dbReference type="NCBI Taxonomy" id="4792"/>
    <lineage>
        <taxon>Eukaryota</taxon>
        <taxon>Sar</taxon>
        <taxon>Stramenopiles</taxon>
        <taxon>Oomycota</taxon>
        <taxon>Peronosporomycetes</taxon>
        <taxon>Peronosporales</taxon>
        <taxon>Peronosporaceae</taxon>
        <taxon>Phytophthora</taxon>
    </lineage>
</organism>
<dbReference type="EMBL" id="KI672928">
    <property type="protein sequence ID" value="ETL40043.1"/>
    <property type="molecule type" value="Genomic_DNA"/>
</dbReference>
<name>W2J341_PHYNI</name>
<gene>
    <name evidence="4" type="ORF">L914_08646</name>
    <name evidence="1" type="ORF">L915_08767</name>
    <name evidence="3" type="ORF">L916_08694</name>
    <name evidence="2" type="ORF">L916_08695</name>
</gene>
<dbReference type="Proteomes" id="UP000053236">
    <property type="component" value="Unassembled WGS sequence"/>
</dbReference>
<sequence length="33" mass="3411">MYASKYASACPNDMITQAALGDHALAGPSVDKI</sequence>
<dbReference type="AlphaFoldDB" id="W2J341"/>
<dbReference type="Proteomes" id="UP000053864">
    <property type="component" value="Unassembled WGS sequence"/>
</dbReference>
<proteinExistence type="predicted"/>
<evidence type="ECO:0000313" key="3">
    <source>
        <dbReference type="EMBL" id="ETL40043.1"/>
    </source>
</evidence>
<protein>
    <submittedName>
        <fullName evidence="3">Uncharacterized protein</fullName>
    </submittedName>
</protein>
<evidence type="ECO:0000313" key="1">
    <source>
        <dbReference type="EMBL" id="ETK86632.1"/>
    </source>
</evidence>
<dbReference type="EMBL" id="KI692872">
    <property type="protein sequence ID" value="ETM46466.1"/>
    <property type="molecule type" value="Genomic_DNA"/>
</dbReference>
<dbReference type="EMBL" id="KI686297">
    <property type="protein sequence ID" value="ETK86632.1"/>
    <property type="molecule type" value="Genomic_DNA"/>
</dbReference>
<reference evidence="4" key="3">
    <citation type="submission" date="2013-11" db="EMBL/GenBank/DDBJ databases">
        <title>The Genome Sequence of Phytophthora parasitica IAC_01/95.</title>
        <authorList>
            <consortium name="The Broad Institute Genomics Platform"/>
            <person name="Russ C."/>
            <person name="Tyler B."/>
            <person name="Panabieres F."/>
            <person name="Shan W."/>
            <person name="Tripathy S."/>
            <person name="Grunwald N."/>
            <person name="Machado M."/>
            <person name="Johnson C.S."/>
            <person name="Arredondo F."/>
            <person name="Hong C."/>
            <person name="Coffey M."/>
            <person name="Young S.K."/>
            <person name="Zeng Q."/>
            <person name="Gargeya S."/>
            <person name="Fitzgerald M."/>
            <person name="Abouelleil A."/>
            <person name="Alvarado L."/>
            <person name="Chapman S.B."/>
            <person name="Gainer-Dewar J."/>
            <person name="Goldberg J."/>
            <person name="Griggs A."/>
            <person name="Gujja S."/>
            <person name="Hansen M."/>
            <person name="Howarth C."/>
            <person name="Imamovic A."/>
            <person name="Ireland A."/>
            <person name="Larimer J."/>
            <person name="McCowan C."/>
            <person name="Murphy C."/>
            <person name="Pearson M."/>
            <person name="Poon T.W."/>
            <person name="Priest M."/>
            <person name="Roberts A."/>
            <person name="Saif S."/>
            <person name="Shea T."/>
            <person name="Sykes S."/>
            <person name="Wortman J."/>
            <person name="Nusbaum C."/>
            <person name="Birren B."/>
        </authorList>
    </citation>
    <scope>NUCLEOTIDE SEQUENCE [LARGE SCALE GENOMIC DNA]</scope>
    <source>
        <strain evidence="4">IAC_01/95</strain>
    </source>
</reference>
<accession>W2J341</accession>
<reference evidence="1" key="1">
    <citation type="submission" date="2013-11" db="EMBL/GenBank/DDBJ databases">
        <title>The Genome Sequence of Phytophthora parasitica CJ02B3.</title>
        <authorList>
            <consortium name="The Broad Institute Genomics Platform"/>
            <person name="Russ C."/>
            <person name="Tyler B."/>
            <person name="Panabieres F."/>
            <person name="Shan W."/>
            <person name="Tripathy S."/>
            <person name="Grunwald N."/>
            <person name="Machado M."/>
            <person name="Johnson C.S."/>
            <person name="Arredondo F."/>
            <person name="Hong C."/>
            <person name="Coffey M."/>
            <person name="Young S.K."/>
            <person name="Zeng Q."/>
            <person name="Gargeya S."/>
            <person name="Fitzgerald M."/>
            <person name="Abouelleil A."/>
            <person name="Alvarado L."/>
            <person name="Chapman S.B."/>
            <person name="Gainer-Dewar J."/>
            <person name="Goldberg J."/>
            <person name="Griggs A."/>
            <person name="Gujja S."/>
            <person name="Hansen M."/>
            <person name="Howarth C."/>
            <person name="Imamovic A."/>
            <person name="Ireland A."/>
            <person name="Larimer J."/>
            <person name="McCowan C."/>
            <person name="Murphy C."/>
            <person name="Pearson M."/>
            <person name="Poon T.W."/>
            <person name="Priest M."/>
            <person name="Roberts A."/>
            <person name="Saif S."/>
            <person name="Shea T."/>
            <person name="Sykes S."/>
            <person name="Wortman J."/>
            <person name="Nusbaum C."/>
            <person name="Birren B."/>
        </authorList>
    </citation>
    <scope>NUCLEOTIDE SEQUENCE [LARGE SCALE GENOMIC DNA]</scope>
    <source>
        <strain evidence="1">CJ02B3</strain>
    </source>
</reference>
<evidence type="ECO:0000313" key="4">
    <source>
        <dbReference type="EMBL" id="ETM46466.1"/>
    </source>
</evidence>
<reference evidence="3 5" key="2">
    <citation type="submission" date="2013-11" db="EMBL/GenBank/DDBJ databases">
        <title>The Genome Sequence of Phytophthora parasitica CJ05E6.</title>
        <authorList>
            <consortium name="The Broad Institute Genomics Platform"/>
            <person name="Russ C."/>
            <person name="Tyler B."/>
            <person name="Panabieres F."/>
            <person name="Shan W."/>
            <person name="Tripathy S."/>
            <person name="Grunwald N."/>
            <person name="Machado M."/>
            <person name="Johnson C.S."/>
            <person name="Arredondo F."/>
            <person name="Hong C."/>
            <person name="Coffey M."/>
            <person name="Young S.K."/>
            <person name="Zeng Q."/>
            <person name="Gargeya S."/>
            <person name="Fitzgerald M."/>
            <person name="Abouelleil A."/>
            <person name="Alvarado L."/>
            <person name="Chapman S.B."/>
            <person name="Gainer-Dewar J."/>
            <person name="Goldberg J."/>
            <person name="Griggs A."/>
            <person name="Gujja S."/>
            <person name="Hansen M."/>
            <person name="Howarth C."/>
            <person name="Imamovic A."/>
            <person name="Ireland A."/>
            <person name="Larimer J."/>
            <person name="McCowan C."/>
            <person name="Murphy C."/>
            <person name="Pearson M."/>
            <person name="Poon T.W."/>
            <person name="Priest M."/>
            <person name="Roberts A."/>
            <person name="Saif S."/>
            <person name="Shea T."/>
            <person name="Sykes S."/>
            <person name="Wortman J."/>
            <person name="Nusbaum C."/>
            <person name="Birren B."/>
        </authorList>
    </citation>
    <scope>NUCLEOTIDE SEQUENCE [LARGE SCALE GENOMIC DNA]</scope>
    <source>
        <strain evidence="3 5">CJ05E6</strain>
    </source>
</reference>
<evidence type="ECO:0000313" key="5">
    <source>
        <dbReference type="Proteomes" id="UP000053864"/>
    </source>
</evidence>
<evidence type="ECO:0000313" key="2">
    <source>
        <dbReference type="EMBL" id="ETL40041.1"/>
    </source>
</evidence>
<dbReference type="EMBL" id="KI672929">
    <property type="protein sequence ID" value="ETL40041.1"/>
    <property type="molecule type" value="Genomic_DNA"/>
</dbReference>